<dbReference type="GO" id="GO:0009253">
    <property type="term" value="P:peptidoglycan catabolic process"/>
    <property type="evidence" value="ECO:0007669"/>
    <property type="project" value="InterPro"/>
</dbReference>
<name>A0A3N0I3I3_9FIRM</name>
<dbReference type="OrthoDB" id="9806267at2"/>
<dbReference type="InterPro" id="IPR002508">
    <property type="entry name" value="MurNAc-LAA_cat"/>
</dbReference>
<dbReference type="InterPro" id="IPR050695">
    <property type="entry name" value="N-acetylmuramoyl_amidase_3"/>
</dbReference>
<evidence type="ECO:0000256" key="1">
    <source>
        <dbReference type="ARBA" id="ARBA00022801"/>
    </source>
</evidence>
<dbReference type="SMART" id="SM00646">
    <property type="entry name" value="Ami_3"/>
    <property type="match status" value="1"/>
</dbReference>
<evidence type="ECO:0000259" key="2">
    <source>
        <dbReference type="SMART" id="SM00646"/>
    </source>
</evidence>
<dbReference type="PANTHER" id="PTHR30404">
    <property type="entry name" value="N-ACETYLMURAMOYL-L-ALANINE AMIDASE"/>
    <property type="match status" value="1"/>
</dbReference>
<dbReference type="Gene3D" id="3.40.630.40">
    <property type="entry name" value="Zn-dependent exopeptidases"/>
    <property type="match status" value="1"/>
</dbReference>
<comment type="caution">
    <text evidence="3">The sequence shown here is derived from an EMBL/GenBank/DDBJ whole genome shotgun (WGS) entry which is preliminary data.</text>
</comment>
<evidence type="ECO:0000313" key="3">
    <source>
        <dbReference type="EMBL" id="RNM31575.1"/>
    </source>
</evidence>
<sequence length="229" mass="25107">MKKTLIYLIFAVFLALIVQPNIRGNLSQGDQRVPTNTTNGTPATNDTIELKADVKDITICVDAAQQSGSDQDINLAMAEAIGKKLEDSGFQVVYTRQDATTLSNDERLSLARNDKADYLLSITTTNDTDTLQKGFSIMTQQNTNLINLGSDIAEELESVNYTDYQGLDSDHYENFPILTNTNMPAILLEVGYTSNTEDVSALTNEATQDKIATAIARGFVLHISQEKDS</sequence>
<gene>
    <name evidence="3" type="ORF">EDX97_03175</name>
</gene>
<reference evidence="3 4" key="1">
    <citation type="submission" date="2018-11" db="EMBL/GenBank/DDBJ databases">
        <title>Clostridium sp. nov., a member of the family Erysipelotrichaceae isolated from pig faeces.</title>
        <authorList>
            <person name="Chang Y.-H."/>
        </authorList>
    </citation>
    <scope>NUCLEOTIDE SEQUENCE [LARGE SCALE GENOMIC DNA]</scope>
    <source>
        <strain evidence="3 4">YH-panp20</strain>
    </source>
</reference>
<dbReference type="Pfam" id="PF01520">
    <property type="entry name" value="Amidase_3"/>
    <property type="match status" value="1"/>
</dbReference>
<dbReference type="Proteomes" id="UP000276568">
    <property type="component" value="Unassembled WGS sequence"/>
</dbReference>
<keyword evidence="4" id="KW-1185">Reference proteome</keyword>
<dbReference type="AlphaFoldDB" id="A0A3N0I3I3"/>
<dbReference type="RefSeq" id="WP_128519738.1">
    <property type="nucleotide sequence ID" value="NZ_JALFCT010000029.1"/>
</dbReference>
<dbReference type="CDD" id="cd02696">
    <property type="entry name" value="MurNAc-LAA"/>
    <property type="match status" value="1"/>
</dbReference>
<feature type="domain" description="MurNAc-LAA" evidence="2">
    <location>
        <begin position="108"/>
        <end position="220"/>
    </location>
</feature>
<accession>A0A3N0I3I3</accession>
<dbReference type="PANTHER" id="PTHR30404:SF0">
    <property type="entry name" value="N-ACETYLMURAMOYL-L-ALANINE AMIDASE AMIC"/>
    <property type="match status" value="1"/>
</dbReference>
<organism evidence="3 4">
    <name type="scientific">Absicoccus porci</name>
    <dbReference type="NCBI Taxonomy" id="2486576"/>
    <lineage>
        <taxon>Bacteria</taxon>
        <taxon>Bacillati</taxon>
        <taxon>Bacillota</taxon>
        <taxon>Erysipelotrichia</taxon>
        <taxon>Erysipelotrichales</taxon>
        <taxon>Erysipelotrichaceae</taxon>
        <taxon>Absicoccus</taxon>
    </lineage>
</organism>
<proteinExistence type="predicted"/>
<protein>
    <recommendedName>
        <fullName evidence="2">MurNAc-LAA domain-containing protein</fullName>
    </recommendedName>
</protein>
<dbReference type="GO" id="GO:0008745">
    <property type="term" value="F:N-acetylmuramoyl-L-alanine amidase activity"/>
    <property type="evidence" value="ECO:0007669"/>
    <property type="project" value="InterPro"/>
</dbReference>
<evidence type="ECO:0000313" key="4">
    <source>
        <dbReference type="Proteomes" id="UP000276568"/>
    </source>
</evidence>
<dbReference type="SUPFAM" id="SSF53187">
    <property type="entry name" value="Zn-dependent exopeptidases"/>
    <property type="match status" value="1"/>
</dbReference>
<keyword evidence="1" id="KW-0378">Hydrolase</keyword>
<dbReference type="EMBL" id="RJQC01000001">
    <property type="protein sequence ID" value="RNM31575.1"/>
    <property type="molecule type" value="Genomic_DNA"/>
</dbReference>
<dbReference type="GO" id="GO:0030288">
    <property type="term" value="C:outer membrane-bounded periplasmic space"/>
    <property type="evidence" value="ECO:0007669"/>
    <property type="project" value="TreeGrafter"/>
</dbReference>